<dbReference type="Proteomes" id="UP000321323">
    <property type="component" value="Chromosome"/>
</dbReference>
<dbReference type="InterPro" id="IPR050767">
    <property type="entry name" value="Sel1_AlgK"/>
</dbReference>
<dbReference type="Gene3D" id="1.25.40.10">
    <property type="entry name" value="Tetratricopeptide repeat domain"/>
    <property type="match status" value="1"/>
</dbReference>
<protein>
    <submittedName>
        <fullName evidence="1">Tetratricopeptide repeat protein</fullName>
    </submittedName>
</protein>
<dbReference type="PANTHER" id="PTHR11102:SF160">
    <property type="entry name" value="ERAD-ASSOCIATED E3 UBIQUITIN-PROTEIN LIGASE COMPONENT HRD3"/>
    <property type="match status" value="1"/>
</dbReference>
<organism evidence="1 2">
    <name type="scientific">[Empedobacter] haloabium</name>
    <dbReference type="NCBI Taxonomy" id="592317"/>
    <lineage>
        <taxon>Bacteria</taxon>
        <taxon>Pseudomonadati</taxon>
        <taxon>Pseudomonadota</taxon>
        <taxon>Betaproteobacteria</taxon>
        <taxon>Burkholderiales</taxon>
        <taxon>Oxalobacteraceae</taxon>
        <taxon>Telluria group</taxon>
        <taxon>Telluria group incertae sedis</taxon>
    </lineage>
</organism>
<name>A0ABZ1UH60_9BURK</name>
<dbReference type="SUPFAM" id="SSF81901">
    <property type="entry name" value="HCP-like"/>
    <property type="match status" value="1"/>
</dbReference>
<dbReference type="InterPro" id="IPR006597">
    <property type="entry name" value="Sel1-like"/>
</dbReference>
<dbReference type="SMART" id="SM00671">
    <property type="entry name" value="SEL1"/>
    <property type="match status" value="4"/>
</dbReference>
<dbReference type="EMBL" id="CP136508">
    <property type="protein sequence ID" value="WUR11979.1"/>
    <property type="molecule type" value="Genomic_DNA"/>
</dbReference>
<dbReference type="InterPro" id="IPR011990">
    <property type="entry name" value="TPR-like_helical_dom_sf"/>
</dbReference>
<proteinExistence type="predicted"/>
<dbReference type="Pfam" id="PF08238">
    <property type="entry name" value="Sel1"/>
    <property type="match status" value="4"/>
</dbReference>
<dbReference type="PROSITE" id="PS51257">
    <property type="entry name" value="PROKAR_LIPOPROTEIN"/>
    <property type="match status" value="1"/>
</dbReference>
<accession>A0ABZ1UH60</accession>
<sequence length="234" mass="25171">MRLRQALPALLAAFVLTGCRHEPPPSSAQIEALAMTAAQRADAAAEQQLQRLAAQGLPVAQRELGILYRARPAARGDAERLLRQAAQAGDAQAAYHLGELYRTPAPGVATDVAAAWPWYQQAAEGGQAKAALRLGLMAKNGDGVPRDAAVAARWLQLASDLGNAHAMFLLSYAYREGDGVPRDAARGMALLEEAAEHEYPPALQELALTVGDPTRAGHLMKEATEHRRNNWNRF</sequence>
<keyword evidence="2" id="KW-1185">Reference proteome</keyword>
<reference evidence="1 2" key="1">
    <citation type="journal article" date="2019" name="Int. J. Syst. Evol. Microbiol.">
        <title>The Draft Whole-Genome Sequence of the Antibiotic Producer Empedobacter haloabium ATCC 31962 Provides Indications for Its Taxonomic Reclassification.</title>
        <authorList>
            <person name="Miess H."/>
            <person name="Arlt P."/>
            <person name="Apel A.K."/>
            <person name="Weber T."/>
            <person name="Nieselt K."/>
            <person name="Hanssen F."/>
            <person name="Czemmel S."/>
            <person name="Nahnsen S."/>
            <person name="Gross H."/>
        </authorList>
    </citation>
    <scope>NUCLEOTIDE SEQUENCE [LARGE SCALE GENOMIC DNA]</scope>
    <source>
        <strain evidence="1 2">ATCC 31962</strain>
    </source>
</reference>
<evidence type="ECO:0000313" key="2">
    <source>
        <dbReference type="Proteomes" id="UP000321323"/>
    </source>
</evidence>
<evidence type="ECO:0000313" key="1">
    <source>
        <dbReference type="EMBL" id="WUR11979.1"/>
    </source>
</evidence>
<dbReference type="PANTHER" id="PTHR11102">
    <property type="entry name" value="SEL-1-LIKE PROTEIN"/>
    <property type="match status" value="1"/>
</dbReference>
<gene>
    <name evidence="1" type="ORF">E7V67_020070</name>
</gene>